<evidence type="ECO:0000259" key="2">
    <source>
        <dbReference type="Pfam" id="PF00156"/>
    </source>
</evidence>
<proteinExistence type="inferred from homology"/>
<dbReference type="PANTHER" id="PTHR47505">
    <property type="entry name" value="DNA UTILIZATION PROTEIN YHGH"/>
    <property type="match status" value="1"/>
</dbReference>
<dbReference type="Pfam" id="PF00156">
    <property type="entry name" value="Pribosyltran"/>
    <property type="match status" value="1"/>
</dbReference>
<dbReference type="Gene3D" id="3.40.50.2020">
    <property type="match status" value="1"/>
</dbReference>
<dbReference type="EMBL" id="FMBA01000017">
    <property type="protein sequence ID" value="SCC02727.1"/>
    <property type="molecule type" value="Genomic_DNA"/>
</dbReference>
<dbReference type="InterPro" id="IPR000836">
    <property type="entry name" value="PRTase_dom"/>
</dbReference>
<dbReference type="SUPFAM" id="SSF53271">
    <property type="entry name" value="PRTase-like"/>
    <property type="match status" value="1"/>
</dbReference>
<dbReference type="Proteomes" id="UP000199698">
    <property type="component" value="Unassembled WGS sequence"/>
</dbReference>
<dbReference type="PANTHER" id="PTHR47505:SF1">
    <property type="entry name" value="DNA UTILIZATION PROTEIN YHGH"/>
    <property type="match status" value="1"/>
</dbReference>
<evidence type="ECO:0000256" key="1">
    <source>
        <dbReference type="ARBA" id="ARBA00008007"/>
    </source>
</evidence>
<dbReference type="STRING" id="1798183.GA0061080_101758"/>
<keyword evidence="4" id="KW-1185">Reference proteome</keyword>
<accession>A0A1C4B792</accession>
<dbReference type="RefSeq" id="WP_091122663.1">
    <property type="nucleotide sequence ID" value="NZ_FMBA01000017.1"/>
</dbReference>
<evidence type="ECO:0000313" key="3">
    <source>
        <dbReference type="EMBL" id="SCC02727.1"/>
    </source>
</evidence>
<dbReference type="OrthoDB" id="9793412at2"/>
<name>A0A1C4B792_9GAMM</name>
<sequence length="223" mass="25894">MRCILCDMPLFLPHHGICCQCVNNLPKFNKICHQCCLPHSLPTDICYRCRVNKPYWDELIAVSDYVNPLKKLIHHLKFYNKVELSTALARLMFLAWYQRRESDTLAKPDLVTCVPLHHIRYWSRGFNQAELLAKPIARWLNRDFYPYLLFRNKSGQDQKRLSLTERIGNVDALFICHQDLSNKSIMLIDDIVTTGNTINVISQQLKKCGATSVQVVCLCRTVL</sequence>
<dbReference type="InterPro" id="IPR029057">
    <property type="entry name" value="PRTase-like"/>
</dbReference>
<feature type="domain" description="Phosphoribosyltransferase" evidence="2">
    <location>
        <begin position="166"/>
        <end position="220"/>
    </location>
</feature>
<evidence type="ECO:0000313" key="4">
    <source>
        <dbReference type="Proteomes" id="UP000199698"/>
    </source>
</evidence>
<gene>
    <name evidence="3" type="ORF">GA0061080_101758</name>
</gene>
<dbReference type="InterPro" id="IPR051910">
    <property type="entry name" value="ComF/GntX_DNA_util-trans"/>
</dbReference>
<organism evidence="3 4">
    <name type="scientific">Gilliamella intestini</name>
    <dbReference type="NCBI Taxonomy" id="1798183"/>
    <lineage>
        <taxon>Bacteria</taxon>
        <taxon>Pseudomonadati</taxon>
        <taxon>Pseudomonadota</taxon>
        <taxon>Gammaproteobacteria</taxon>
        <taxon>Orbales</taxon>
        <taxon>Orbaceae</taxon>
        <taxon>Gilliamella</taxon>
    </lineage>
</organism>
<reference evidence="4" key="1">
    <citation type="submission" date="2016-08" db="EMBL/GenBank/DDBJ databases">
        <authorList>
            <person name="Varghese N."/>
            <person name="Submissions Spin"/>
        </authorList>
    </citation>
    <scope>NUCLEOTIDE SEQUENCE [LARGE SCALE GENOMIC DNA]</scope>
    <source>
        <strain evidence="4">R-53144</strain>
    </source>
</reference>
<dbReference type="AlphaFoldDB" id="A0A1C4B792"/>
<comment type="similarity">
    <text evidence="1">Belongs to the ComF/GntX family.</text>
</comment>
<dbReference type="CDD" id="cd06223">
    <property type="entry name" value="PRTases_typeI"/>
    <property type="match status" value="1"/>
</dbReference>
<protein>
    <submittedName>
        <fullName evidence="3">ComF family protein</fullName>
    </submittedName>
</protein>